<evidence type="ECO:0000256" key="1">
    <source>
        <dbReference type="ARBA" id="ARBA00022603"/>
    </source>
</evidence>
<dbReference type="InterPro" id="IPR029063">
    <property type="entry name" value="SAM-dependent_MTases_sf"/>
</dbReference>
<evidence type="ECO:0000259" key="4">
    <source>
        <dbReference type="Pfam" id="PF00891"/>
    </source>
</evidence>
<dbReference type="AlphaFoldDB" id="K9ULI7"/>
<dbReference type="Proteomes" id="UP000010366">
    <property type="component" value="Chromosome"/>
</dbReference>
<accession>K9ULI7</accession>
<reference evidence="6 7" key="1">
    <citation type="submission" date="2012-05" db="EMBL/GenBank/DDBJ databases">
        <title>Finished chromosome of genome of Chamaesiphon sp. PCC 6605.</title>
        <authorList>
            <consortium name="US DOE Joint Genome Institute"/>
            <person name="Gugger M."/>
            <person name="Coursin T."/>
            <person name="Rippka R."/>
            <person name="Tandeau De Marsac N."/>
            <person name="Huntemann M."/>
            <person name="Wei C.-L."/>
            <person name="Han J."/>
            <person name="Detter J.C."/>
            <person name="Han C."/>
            <person name="Tapia R."/>
            <person name="Chen A."/>
            <person name="Kyrpides N."/>
            <person name="Mavromatis K."/>
            <person name="Markowitz V."/>
            <person name="Szeto E."/>
            <person name="Ivanova N."/>
            <person name="Pagani I."/>
            <person name="Pati A."/>
            <person name="Goodwin L."/>
            <person name="Nordberg H.P."/>
            <person name="Cantor M.N."/>
            <person name="Hua S.X."/>
            <person name="Woyke T."/>
            <person name="Kerfeld C.A."/>
        </authorList>
    </citation>
    <scope>NUCLEOTIDE SEQUENCE [LARGE SCALE GENOMIC DNA]</scope>
    <source>
        <strain evidence="7">ATCC 27169 / PCC 6605</strain>
    </source>
</reference>
<dbReference type="STRING" id="1173020.Cha6605_4340"/>
<dbReference type="InterPro" id="IPR036388">
    <property type="entry name" value="WH-like_DNA-bd_sf"/>
</dbReference>
<dbReference type="Gene3D" id="1.10.10.10">
    <property type="entry name" value="Winged helix-like DNA-binding domain superfamily/Winged helix DNA-binding domain"/>
    <property type="match status" value="1"/>
</dbReference>
<keyword evidence="7" id="KW-1185">Reference proteome</keyword>
<evidence type="ECO:0000256" key="3">
    <source>
        <dbReference type="ARBA" id="ARBA00022691"/>
    </source>
</evidence>
<keyword evidence="6" id="KW-0830">Ubiquinone</keyword>
<dbReference type="SUPFAM" id="SSF46785">
    <property type="entry name" value="Winged helix' DNA-binding domain"/>
    <property type="match status" value="1"/>
</dbReference>
<dbReference type="InterPro" id="IPR016461">
    <property type="entry name" value="COMT-like"/>
</dbReference>
<dbReference type="PIRSF" id="PIRSF005739">
    <property type="entry name" value="O-mtase"/>
    <property type="match status" value="1"/>
</dbReference>
<gene>
    <name evidence="6" type="ORF">Cha6605_4340</name>
</gene>
<proteinExistence type="predicted"/>
<keyword evidence="3" id="KW-0949">S-adenosyl-L-methionine</keyword>
<feature type="domain" description="O-methyltransferase C-terminal" evidence="4">
    <location>
        <begin position="128"/>
        <end position="344"/>
    </location>
</feature>
<dbReference type="CDD" id="cd02440">
    <property type="entry name" value="AdoMet_MTases"/>
    <property type="match status" value="1"/>
</dbReference>
<sequence length="372" mass="40647">MGNEIQSTDSQNFGFNFLGNTIASGETLEYIGGSYALSSILLSAVELNLFDCLVDAPKTCEQIATEIQVSVDGLERLAIALTAMELLKRDSMGNYHNTPAASTWLTTSSPQSMTSSLLFHKRCYDLFGNLTEAIKSGKQQIKQVSSSKNLDRVNDYYRQLEQHPEEYFIFLEAMNRSSIGIGAAMPKSIDFSNIQQIIDLGAGGGQVSLELAEILPHLSIAMVDLPIACQFIQQRISTKGLQQQVKCIPGNLFDDLSAQIESADAVILSGVLADWGVNARMQILHQAHNLLKPGGLLIVSETLFNEQKTGPLQPAILSLCMLLAMQGNNFTPSQIESIIDKAGFGEIRFCLKNETGVRDLIIAQKPLSDLKI</sequence>
<dbReference type="OrthoDB" id="582216at2"/>
<dbReference type="EMBL" id="CP003600">
    <property type="protein sequence ID" value="AFY95276.1"/>
    <property type="molecule type" value="Genomic_DNA"/>
</dbReference>
<dbReference type="InterPro" id="IPR012967">
    <property type="entry name" value="COMT_dimerisation"/>
</dbReference>
<dbReference type="HOGENOM" id="CLU_005533_4_1_3"/>
<keyword evidence="1 6" id="KW-0489">Methyltransferase</keyword>
<dbReference type="eggNOG" id="COG2226">
    <property type="taxonomic scope" value="Bacteria"/>
</dbReference>
<evidence type="ECO:0000259" key="5">
    <source>
        <dbReference type="Pfam" id="PF08100"/>
    </source>
</evidence>
<dbReference type="GO" id="GO:0032259">
    <property type="term" value="P:methylation"/>
    <property type="evidence" value="ECO:0007669"/>
    <property type="project" value="UniProtKB-KW"/>
</dbReference>
<dbReference type="PROSITE" id="PS51683">
    <property type="entry name" value="SAM_OMT_II"/>
    <property type="match status" value="1"/>
</dbReference>
<evidence type="ECO:0000313" key="6">
    <source>
        <dbReference type="EMBL" id="AFY95276.1"/>
    </source>
</evidence>
<dbReference type="RefSeq" id="WP_015161383.1">
    <property type="nucleotide sequence ID" value="NC_019697.1"/>
</dbReference>
<evidence type="ECO:0000256" key="2">
    <source>
        <dbReference type="ARBA" id="ARBA00022679"/>
    </source>
</evidence>
<dbReference type="Pfam" id="PF08100">
    <property type="entry name" value="Dimerisation"/>
    <property type="match status" value="1"/>
</dbReference>
<protein>
    <submittedName>
        <fullName evidence="6">Methylase involved in ubiquinone/menaquinone biosynthesis</fullName>
    </submittedName>
</protein>
<dbReference type="InterPro" id="IPR036390">
    <property type="entry name" value="WH_DNA-bd_sf"/>
</dbReference>
<name>K9ULI7_CHAP6</name>
<evidence type="ECO:0000313" key="7">
    <source>
        <dbReference type="Proteomes" id="UP000010366"/>
    </source>
</evidence>
<organism evidence="6 7">
    <name type="scientific">Chamaesiphon minutus (strain ATCC 27169 / PCC 6605)</name>
    <dbReference type="NCBI Taxonomy" id="1173020"/>
    <lineage>
        <taxon>Bacteria</taxon>
        <taxon>Bacillati</taxon>
        <taxon>Cyanobacteriota</taxon>
        <taxon>Cyanophyceae</taxon>
        <taxon>Gomontiellales</taxon>
        <taxon>Chamaesiphonaceae</taxon>
        <taxon>Chamaesiphon</taxon>
    </lineage>
</organism>
<dbReference type="Pfam" id="PF00891">
    <property type="entry name" value="Methyltransf_2"/>
    <property type="match status" value="1"/>
</dbReference>
<dbReference type="SUPFAM" id="SSF53335">
    <property type="entry name" value="S-adenosyl-L-methionine-dependent methyltransferases"/>
    <property type="match status" value="1"/>
</dbReference>
<dbReference type="InterPro" id="IPR001077">
    <property type="entry name" value="COMT_C"/>
</dbReference>
<dbReference type="GO" id="GO:0008171">
    <property type="term" value="F:O-methyltransferase activity"/>
    <property type="evidence" value="ECO:0007669"/>
    <property type="project" value="InterPro"/>
</dbReference>
<keyword evidence="2" id="KW-0808">Transferase</keyword>
<dbReference type="KEGG" id="cmp:Cha6605_4340"/>
<feature type="domain" description="O-methyltransferase dimerisation" evidence="5">
    <location>
        <begin position="29"/>
        <end position="106"/>
    </location>
</feature>
<dbReference type="Gene3D" id="3.40.50.150">
    <property type="entry name" value="Vaccinia Virus protein VP39"/>
    <property type="match status" value="1"/>
</dbReference>
<dbReference type="GO" id="GO:0046983">
    <property type="term" value="F:protein dimerization activity"/>
    <property type="evidence" value="ECO:0007669"/>
    <property type="project" value="InterPro"/>
</dbReference>
<dbReference type="PANTHER" id="PTHR43712">
    <property type="entry name" value="PUTATIVE (AFU_ORTHOLOGUE AFUA_4G14580)-RELATED"/>
    <property type="match status" value="1"/>
</dbReference>
<dbReference type="PANTHER" id="PTHR43712:SF2">
    <property type="entry name" value="O-METHYLTRANSFERASE CICE"/>
    <property type="match status" value="1"/>
</dbReference>